<keyword evidence="4" id="KW-0949">S-adenosyl-L-methionine</keyword>
<dbReference type="SUPFAM" id="SSF53335">
    <property type="entry name" value="S-adenosyl-L-methionine-dependent methyltransferases"/>
    <property type="match status" value="1"/>
</dbReference>
<proteinExistence type="inferred from homology"/>
<comment type="catalytic activity">
    <reaction evidence="10">
        <text>N-terminal L-alanyl-L-prolyl-L-lysyl-[protein] + 3 S-adenosyl-L-methionine = N-terminal N,N,N-trimethyl-L-alanyl-L-prolyl-L-lysyl-[protein] + 3 S-adenosyl-L-homocysteine + 3 H(+)</text>
        <dbReference type="Rhea" id="RHEA:54712"/>
        <dbReference type="Rhea" id="RHEA-COMP:13785"/>
        <dbReference type="Rhea" id="RHEA-COMP:13971"/>
        <dbReference type="ChEBI" id="CHEBI:15378"/>
        <dbReference type="ChEBI" id="CHEBI:57856"/>
        <dbReference type="ChEBI" id="CHEBI:59789"/>
        <dbReference type="ChEBI" id="CHEBI:138057"/>
        <dbReference type="ChEBI" id="CHEBI:138315"/>
        <dbReference type="EC" id="2.1.1.244"/>
    </reaction>
</comment>
<dbReference type="InterPro" id="IPR008576">
    <property type="entry name" value="MeTrfase_NTM1"/>
</dbReference>
<name>A0ABQ8UMV6_9EUKA</name>
<dbReference type="PIRSF" id="PIRSF016958">
    <property type="entry name" value="DUF858_MeTrfase_lik"/>
    <property type="match status" value="1"/>
</dbReference>
<evidence type="ECO:0000313" key="12">
    <source>
        <dbReference type="Proteomes" id="UP001141327"/>
    </source>
</evidence>
<protein>
    <recommendedName>
        <fullName evidence="6">Alpha N-terminal protein methyltransferase 1</fullName>
        <ecNumber evidence="5">2.1.1.244</ecNumber>
    </recommendedName>
    <alternativeName>
        <fullName evidence="7">X-Pro-Lys N-terminal protein methyltransferase 1</fullName>
    </alternativeName>
</protein>
<keyword evidence="2" id="KW-0489">Methyltransferase</keyword>
<dbReference type="CDD" id="cd02440">
    <property type="entry name" value="AdoMet_MTases"/>
    <property type="match status" value="1"/>
</dbReference>
<evidence type="ECO:0000256" key="4">
    <source>
        <dbReference type="ARBA" id="ARBA00022691"/>
    </source>
</evidence>
<evidence type="ECO:0000256" key="2">
    <source>
        <dbReference type="ARBA" id="ARBA00022603"/>
    </source>
</evidence>
<dbReference type="PANTHER" id="PTHR12753">
    <property type="entry name" value="AD-003 - RELATED"/>
    <property type="match status" value="1"/>
</dbReference>
<dbReference type="PANTHER" id="PTHR12753:SF0">
    <property type="entry name" value="ALPHA N-TERMINAL PROTEIN METHYLTRANSFERASE 1"/>
    <property type="match status" value="1"/>
</dbReference>
<dbReference type="Pfam" id="PF05891">
    <property type="entry name" value="Methyltransf_PK"/>
    <property type="match status" value="1"/>
</dbReference>
<comment type="catalytic activity">
    <reaction evidence="8">
        <text>N-terminal L-seryl-L-prolyl-L-lysyl-[protein] + 3 S-adenosyl-L-methionine = N-terminal N,N,N-trimethyl-L-seryl-L-prolyl-L-lysyl-[protein] + 3 S-adenosyl-L-homocysteine + 3 H(+)</text>
        <dbReference type="Rhea" id="RHEA:54724"/>
        <dbReference type="Rhea" id="RHEA-COMP:13789"/>
        <dbReference type="Rhea" id="RHEA-COMP:13973"/>
        <dbReference type="ChEBI" id="CHEBI:15378"/>
        <dbReference type="ChEBI" id="CHEBI:57856"/>
        <dbReference type="ChEBI" id="CHEBI:59789"/>
        <dbReference type="ChEBI" id="CHEBI:138061"/>
        <dbReference type="ChEBI" id="CHEBI:138317"/>
        <dbReference type="EC" id="2.1.1.244"/>
    </reaction>
</comment>
<sequence length="247" mass="27443">MQELEQTGNEERWYKVTQDYWKEQPSTVDGMLGGIGEVAQTDEEGSRAFIQRIFQRTTIPPDSRALDCGAGIGRVTIKVLADCFQTIDVQEQSSNFVRTFQEACPEELRPRIGMTSVSTLQDFVPTPNTYDCIWIQWVLAYLKPAHLVQCLQRCAAALKPGGFIVVKENVARGTEMLDEQDNYAIRFKQVWLDIFAQAGLEVRAQEAQQGFPRALFPVWFFALQPAGAPQPPAAAAIPATAVAVATS</sequence>
<comment type="caution">
    <text evidence="11">The sequence shown here is derived from an EMBL/GenBank/DDBJ whole genome shotgun (WGS) entry which is preliminary data.</text>
</comment>
<evidence type="ECO:0000256" key="5">
    <source>
        <dbReference type="ARBA" id="ARBA00039112"/>
    </source>
</evidence>
<comment type="similarity">
    <text evidence="1">Belongs to the methyltransferase superfamily. NTM1 family.</text>
</comment>
<keyword evidence="12" id="KW-1185">Reference proteome</keyword>
<evidence type="ECO:0000256" key="3">
    <source>
        <dbReference type="ARBA" id="ARBA00022679"/>
    </source>
</evidence>
<dbReference type="EC" id="2.1.1.244" evidence="5"/>
<evidence type="ECO:0000256" key="6">
    <source>
        <dbReference type="ARBA" id="ARBA00039449"/>
    </source>
</evidence>
<dbReference type="EMBL" id="JAPMOS010000034">
    <property type="protein sequence ID" value="KAJ4458085.1"/>
    <property type="molecule type" value="Genomic_DNA"/>
</dbReference>
<evidence type="ECO:0000256" key="9">
    <source>
        <dbReference type="ARBA" id="ARBA00047885"/>
    </source>
</evidence>
<evidence type="ECO:0000256" key="7">
    <source>
        <dbReference type="ARBA" id="ARBA00043129"/>
    </source>
</evidence>
<evidence type="ECO:0000256" key="1">
    <source>
        <dbReference type="ARBA" id="ARBA00009059"/>
    </source>
</evidence>
<dbReference type="Gene3D" id="3.40.50.150">
    <property type="entry name" value="Vaccinia Virus protein VP39"/>
    <property type="match status" value="1"/>
</dbReference>
<comment type="catalytic activity">
    <reaction evidence="9">
        <text>N-terminal L-prolyl-L-prolyl-L-lysyl-[protein] + 2 S-adenosyl-L-methionine = N-terminal N,N-dimethyl-L-prolyl-L-prolyl-L-lysyl-[protein] + 2 S-adenosyl-L-homocysteine + 2 H(+)</text>
        <dbReference type="Rhea" id="RHEA:54736"/>
        <dbReference type="Rhea" id="RHEA-COMP:13787"/>
        <dbReference type="Rhea" id="RHEA-COMP:13974"/>
        <dbReference type="ChEBI" id="CHEBI:15378"/>
        <dbReference type="ChEBI" id="CHEBI:57856"/>
        <dbReference type="ChEBI" id="CHEBI:59789"/>
        <dbReference type="ChEBI" id="CHEBI:138059"/>
        <dbReference type="ChEBI" id="CHEBI:138318"/>
        <dbReference type="EC" id="2.1.1.244"/>
    </reaction>
</comment>
<accession>A0ABQ8UMV6</accession>
<gene>
    <name evidence="11" type="ORF">PAPYR_6192</name>
</gene>
<dbReference type="Proteomes" id="UP001141327">
    <property type="component" value="Unassembled WGS sequence"/>
</dbReference>
<reference evidence="11" key="1">
    <citation type="journal article" date="2022" name="bioRxiv">
        <title>Genomics of Preaxostyla Flagellates Illuminates Evolutionary Transitions and the Path Towards Mitochondrial Loss.</title>
        <authorList>
            <person name="Novak L.V.F."/>
            <person name="Treitli S.C."/>
            <person name="Pyrih J."/>
            <person name="Halakuc P."/>
            <person name="Pipaliya S.V."/>
            <person name="Vacek V."/>
            <person name="Brzon O."/>
            <person name="Soukal P."/>
            <person name="Eme L."/>
            <person name="Dacks J.B."/>
            <person name="Karnkowska A."/>
            <person name="Elias M."/>
            <person name="Hampl V."/>
        </authorList>
    </citation>
    <scope>NUCLEOTIDE SEQUENCE</scope>
    <source>
        <strain evidence="11">RCP-MX</strain>
    </source>
</reference>
<evidence type="ECO:0000313" key="11">
    <source>
        <dbReference type="EMBL" id="KAJ4458085.1"/>
    </source>
</evidence>
<dbReference type="InterPro" id="IPR029063">
    <property type="entry name" value="SAM-dependent_MTases_sf"/>
</dbReference>
<evidence type="ECO:0000256" key="10">
    <source>
        <dbReference type="ARBA" id="ARBA00048167"/>
    </source>
</evidence>
<organism evidence="11 12">
    <name type="scientific">Paratrimastix pyriformis</name>
    <dbReference type="NCBI Taxonomy" id="342808"/>
    <lineage>
        <taxon>Eukaryota</taxon>
        <taxon>Metamonada</taxon>
        <taxon>Preaxostyla</taxon>
        <taxon>Paratrimastigidae</taxon>
        <taxon>Paratrimastix</taxon>
    </lineage>
</organism>
<keyword evidence="3" id="KW-0808">Transferase</keyword>
<evidence type="ECO:0000256" key="8">
    <source>
        <dbReference type="ARBA" id="ARBA00047306"/>
    </source>
</evidence>